<evidence type="ECO:0000313" key="1">
    <source>
        <dbReference type="EMBL" id="GLK78025.1"/>
    </source>
</evidence>
<dbReference type="RefSeq" id="WP_271205845.1">
    <property type="nucleotide sequence ID" value="NZ_BSFK01000016.1"/>
</dbReference>
<reference evidence="1" key="1">
    <citation type="journal article" date="2014" name="Int. J. Syst. Evol. Microbiol.">
        <title>Complete genome sequence of Corynebacterium casei LMG S-19264T (=DSM 44701T), isolated from a smear-ripened cheese.</title>
        <authorList>
            <consortium name="US DOE Joint Genome Institute (JGI-PGF)"/>
            <person name="Walter F."/>
            <person name="Albersmeier A."/>
            <person name="Kalinowski J."/>
            <person name="Ruckert C."/>
        </authorList>
    </citation>
    <scope>NUCLEOTIDE SEQUENCE</scope>
    <source>
        <strain evidence="1">VKM B-2555</strain>
    </source>
</reference>
<gene>
    <name evidence="1" type="ORF">GCM10008171_32790</name>
</gene>
<accession>A0A9W6N542</accession>
<dbReference type="EMBL" id="BSFK01000016">
    <property type="protein sequence ID" value="GLK78025.1"/>
    <property type="molecule type" value="Genomic_DNA"/>
</dbReference>
<keyword evidence="2" id="KW-1185">Reference proteome</keyword>
<dbReference type="AlphaFoldDB" id="A0A9W6N542"/>
<evidence type="ECO:0000313" key="2">
    <source>
        <dbReference type="Proteomes" id="UP001143364"/>
    </source>
</evidence>
<protein>
    <submittedName>
        <fullName evidence="1">Uncharacterized protein</fullName>
    </submittedName>
</protein>
<dbReference type="Proteomes" id="UP001143364">
    <property type="component" value="Unassembled WGS sequence"/>
</dbReference>
<organism evidence="1 2">
    <name type="scientific">Methylopila jiangsuensis</name>
    <dbReference type="NCBI Taxonomy" id="586230"/>
    <lineage>
        <taxon>Bacteria</taxon>
        <taxon>Pseudomonadati</taxon>
        <taxon>Pseudomonadota</taxon>
        <taxon>Alphaproteobacteria</taxon>
        <taxon>Hyphomicrobiales</taxon>
        <taxon>Methylopilaceae</taxon>
        <taxon>Methylopila</taxon>
    </lineage>
</organism>
<proteinExistence type="predicted"/>
<reference evidence="1" key="2">
    <citation type="submission" date="2023-01" db="EMBL/GenBank/DDBJ databases">
        <authorList>
            <person name="Sun Q."/>
            <person name="Evtushenko L."/>
        </authorList>
    </citation>
    <scope>NUCLEOTIDE SEQUENCE</scope>
    <source>
        <strain evidence="1">VKM B-2555</strain>
    </source>
</reference>
<comment type="caution">
    <text evidence="1">The sequence shown here is derived from an EMBL/GenBank/DDBJ whole genome shotgun (WGS) entry which is preliminary data.</text>
</comment>
<sequence>MSRIDWTPQKVEAARRANFWCLAMLPVAAAVGMAMMEAGLGHGETVAISICGVLARWLDDPEFVEGLRCDA</sequence>
<name>A0A9W6N542_9HYPH</name>